<dbReference type="EMBL" id="CH474033">
    <property type="protein sequence ID" value="EDL99755.1"/>
    <property type="molecule type" value="Genomic_DNA"/>
</dbReference>
<gene>
    <name evidence="1" type="ORF">rCG_22939</name>
</gene>
<evidence type="ECO:0000313" key="1">
    <source>
        <dbReference type="EMBL" id="EDL99755.1"/>
    </source>
</evidence>
<dbReference type="Proteomes" id="UP000234681">
    <property type="component" value="Chromosome 1"/>
</dbReference>
<evidence type="ECO:0000313" key="2">
    <source>
        <dbReference type="Proteomes" id="UP000234681"/>
    </source>
</evidence>
<name>A6KBB1_RAT</name>
<accession>A6KBB1</accession>
<reference evidence="1 2" key="1">
    <citation type="submission" date="2005-09" db="EMBL/GenBank/DDBJ databases">
        <authorList>
            <person name="Mural R.J."/>
            <person name="Li P.W."/>
            <person name="Adams M.D."/>
            <person name="Amanatides P.G."/>
            <person name="Baden-Tillson H."/>
            <person name="Barnstead M."/>
            <person name="Chin S.H."/>
            <person name="Dew I."/>
            <person name="Evans C.A."/>
            <person name="Ferriera S."/>
            <person name="Flanigan M."/>
            <person name="Fosler C."/>
            <person name="Glodek A."/>
            <person name="Gu Z."/>
            <person name="Holt R.A."/>
            <person name="Jennings D."/>
            <person name="Kraft C.L."/>
            <person name="Lu F."/>
            <person name="Nguyen T."/>
            <person name="Nusskern D.R."/>
            <person name="Pfannkoch C.M."/>
            <person name="Sitter C."/>
            <person name="Sutton G.G."/>
            <person name="Venter J.C."/>
            <person name="Wang Z."/>
            <person name="Woodage T."/>
            <person name="Zheng X.H."/>
            <person name="Zhong F."/>
        </authorList>
    </citation>
    <scope>NUCLEOTIDE SEQUENCE [LARGE SCALE GENOMIC DNA]</scope>
    <source>
        <strain>BN</strain>
        <strain evidence="2">Sprague-Dawley</strain>
    </source>
</reference>
<organism evidence="1 2">
    <name type="scientific">Rattus norvegicus</name>
    <name type="common">Rat</name>
    <dbReference type="NCBI Taxonomy" id="10116"/>
    <lineage>
        <taxon>Eukaryota</taxon>
        <taxon>Metazoa</taxon>
        <taxon>Chordata</taxon>
        <taxon>Craniata</taxon>
        <taxon>Vertebrata</taxon>
        <taxon>Euteleostomi</taxon>
        <taxon>Mammalia</taxon>
        <taxon>Eutheria</taxon>
        <taxon>Euarchontoglires</taxon>
        <taxon>Glires</taxon>
        <taxon>Rodentia</taxon>
        <taxon>Myomorpha</taxon>
        <taxon>Muroidea</taxon>
        <taxon>Muridae</taxon>
        <taxon>Murinae</taxon>
        <taxon>Rattus</taxon>
    </lineage>
</organism>
<protein>
    <submittedName>
        <fullName evidence="1">RCG22939</fullName>
    </submittedName>
</protein>
<proteinExistence type="predicted"/>
<dbReference type="AlphaFoldDB" id="A6KBB1"/>
<sequence length="58" mass="6160">MMKRGNCSKGSRNLMKSNKKNDCFSGKCVQVSANIQGCGCGVLNGGMGMSQLFPEDIV</sequence>